<dbReference type="EMBL" id="SPUK01000005">
    <property type="protein sequence ID" value="TQV97235.1"/>
    <property type="molecule type" value="Genomic_DNA"/>
</dbReference>
<evidence type="ECO:0000256" key="2">
    <source>
        <dbReference type="ARBA" id="ARBA00022857"/>
    </source>
</evidence>
<dbReference type="STRING" id="43265.A0A545V694"/>
<organism evidence="5 6">
    <name type="scientific">Cordyceps javanica</name>
    <dbReference type="NCBI Taxonomy" id="43265"/>
    <lineage>
        <taxon>Eukaryota</taxon>
        <taxon>Fungi</taxon>
        <taxon>Dikarya</taxon>
        <taxon>Ascomycota</taxon>
        <taxon>Pezizomycotina</taxon>
        <taxon>Sordariomycetes</taxon>
        <taxon>Hypocreomycetidae</taxon>
        <taxon>Hypocreales</taxon>
        <taxon>Cordycipitaceae</taxon>
        <taxon>Cordyceps</taxon>
    </lineage>
</organism>
<dbReference type="InterPro" id="IPR016040">
    <property type="entry name" value="NAD(P)-bd_dom"/>
</dbReference>
<dbReference type="PANTHER" id="PTHR47706:SF7">
    <property type="entry name" value="CIPA-LIKE, PUTATIVE (AFU_ORTHOLOGUE AFUA_1G01630)-RELATED"/>
    <property type="match status" value="1"/>
</dbReference>
<dbReference type="GO" id="GO:0016491">
    <property type="term" value="F:oxidoreductase activity"/>
    <property type="evidence" value="ECO:0007669"/>
    <property type="project" value="UniProtKB-KW"/>
</dbReference>
<gene>
    <name evidence="5" type="ORF">IF1G_04475</name>
</gene>
<dbReference type="OrthoDB" id="419598at2759"/>
<comment type="caution">
    <text evidence="5">The sequence shown here is derived from an EMBL/GenBank/DDBJ whole genome shotgun (WGS) entry which is preliminary data.</text>
</comment>
<comment type="similarity">
    <text evidence="1">Belongs to the NmrA-type oxidoreductase family. Isoflavone reductase subfamily.</text>
</comment>
<evidence type="ECO:0000256" key="1">
    <source>
        <dbReference type="ARBA" id="ARBA00005725"/>
    </source>
</evidence>
<sequence length="340" mass="37566">MAQMYANDQPSSFRNKIERVAIVGATGRIGSHITKALVENGKHDITFITRAESNTELPQGHKSIKVDYSGDDITALTDALREQDCLIVTMAVTAPPDTLSKFSRAAAQAKVPYIMPNWFGIGPENDAIAKEEIIGSRMNSVVTEIRRLGVSSYILLDSQFWYEFSLAGGPSRYGFDFIKKSLVLFDGGDKPMDTTTWPQSGRAVAALLSLKRLPENASDNSTTLANFANGTAYIRSFRVTQRDMFESVKRVTKETDDEWTITHESSQARFDESKARVKANDFTTFTKMLYSRVWMGNAGDLEGRVGTLHNEALGLPVESLDEATAEAIRLAFSGEIPFGH</sequence>
<accession>A0A545V694</accession>
<dbReference type="Gene3D" id="3.90.25.10">
    <property type="entry name" value="UDP-galactose 4-epimerase, domain 1"/>
    <property type="match status" value="1"/>
</dbReference>
<dbReference type="Proteomes" id="UP000315783">
    <property type="component" value="Unassembled WGS sequence"/>
</dbReference>
<keyword evidence="2" id="KW-0521">NADP</keyword>
<protein>
    <submittedName>
        <fullName evidence="5">Oxidoreductase CipA-like</fullName>
    </submittedName>
</protein>
<dbReference type="InterPro" id="IPR036291">
    <property type="entry name" value="NAD(P)-bd_dom_sf"/>
</dbReference>
<evidence type="ECO:0000259" key="4">
    <source>
        <dbReference type="Pfam" id="PF13460"/>
    </source>
</evidence>
<dbReference type="SUPFAM" id="SSF51735">
    <property type="entry name" value="NAD(P)-binding Rossmann-fold domains"/>
    <property type="match status" value="1"/>
</dbReference>
<proteinExistence type="inferred from homology"/>
<reference evidence="5 6" key="1">
    <citation type="journal article" date="2019" name="Appl. Microbiol. Biotechnol.">
        <title>Genome sequence of Isaria javanica and comparative genome analysis insights into family S53 peptidase evolution in fungal entomopathogens.</title>
        <authorList>
            <person name="Lin R."/>
            <person name="Zhang X."/>
            <person name="Xin B."/>
            <person name="Zou M."/>
            <person name="Gao Y."/>
            <person name="Qin F."/>
            <person name="Hu Q."/>
            <person name="Xie B."/>
            <person name="Cheng X."/>
        </authorList>
    </citation>
    <scope>NUCLEOTIDE SEQUENCE [LARGE SCALE GENOMIC DNA]</scope>
    <source>
        <strain evidence="5 6">IJ1G</strain>
    </source>
</reference>
<evidence type="ECO:0000313" key="6">
    <source>
        <dbReference type="Proteomes" id="UP000315783"/>
    </source>
</evidence>
<dbReference type="InterPro" id="IPR051609">
    <property type="entry name" value="NmrA/Isoflavone_reductase-like"/>
</dbReference>
<dbReference type="PANTHER" id="PTHR47706">
    <property type="entry name" value="NMRA-LIKE FAMILY PROTEIN"/>
    <property type="match status" value="1"/>
</dbReference>
<feature type="domain" description="NAD(P)-binding" evidence="4">
    <location>
        <begin position="24"/>
        <end position="122"/>
    </location>
</feature>
<keyword evidence="6" id="KW-1185">Reference proteome</keyword>
<name>A0A545V694_9HYPO</name>
<dbReference type="Pfam" id="PF13460">
    <property type="entry name" value="NAD_binding_10"/>
    <property type="match status" value="1"/>
</dbReference>
<keyword evidence="3" id="KW-0560">Oxidoreductase</keyword>
<dbReference type="Gene3D" id="3.40.50.720">
    <property type="entry name" value="NAD(P)-binding Rossmann-like Domain"/>
    <property type="match status" value="1"/>
</dbReference>
<dbReference type="AlphaFoldDB" id="A0A545V694"/>
<evidence type="ECO:0000256" key="3">
    <source>
        <dbReference type="ARBA" id="ARBA00023002"/>
    </source>
</evidence>
<evidence type="ECO:0000313" key="5">
    <source>
        <dbReference type="EMBL" id="TQV97235.1"/>
    </source>
</evidence>